<dbReference type="AlphaFoldDB" id="A0A498N6Y3"/>
<name>A0A498N6Y3_LABRO</name>
<dbReference type="EMBL" id="QBIY01013446">
    <property type="protein sequence ID" value="RXN04410.1"/>
    <property type="molecule type" value="Genomic_DNA"/>
</dbReference>
<dbReference type="EMBL" id="QBIY01012028">
    <property type="protein sequence ID" value="RXN27452.1"/>
    <property type="molecule type" value="Genomic_DNA"/>
</dbReference>
<protein>
    <submittedName>
        <fullName evidence="2">Zinc finger protein 544-like</fullName>
    </submittedName>
</protein>
<accession>A0A498N6Y3</accession>
<gene>
    <name evidence="1" type="ORF">ROHU_012971</name>
    <name evidence="2" type="ORF">ROHU_020049</name>
</gene>
<evidence type="ECO:0000313" key="1">
    <source>
        <dbReference type="EMBL" id="RXN04410.1"/>
    </source>
</evidence>
<proteinExistence type="predicted"/>
<evidence type="ECO:0000313" key="2">
    <source>
        <dbReference type="EMBL" id="RXN27452.1"/>
    </source>
</evidence>
<evidence type="ECO:0000313" key="3">
    <source>
        <dbReference type="Proteomes" id="UP000290572"/>
    </source>
</evidence>
<keyword evidence="3" id="KW-1185">Reference proteome</keyword>
<dbReference type="Proteomes" id="UP000290572">
    <property type="component" value="Unassembled WGS sequence"/>
</dbReference>
<sequence>MDIMTKTAIEEICKIVDNDFAFLRQELTRVMSENTVLKDKMLCLDSERQEETTRITKDEAHAGSKIYRSICIQTDDGAQPSIKGIFGKEWCSSLWDRRNESREDELAIDVDLYSVSPYKHKEQEHSNLVIIKEECFEVDTYPGYTVEHNGQFPSDAQEDEEAEEIYEDEDAATTTEHYEKRVRGQKPPNNFNCYDGGKALVRQNASKNRLRKHRFSRDRSLKRLFLSLCLLYVRLDLVI</sequence>
<organism evidence="2 3">
    <name type="scientific">Labeo rohita</name>
    <name type="common">Indian major carp</name>
    <name type="synonym">Cyprinus rohita</name>
    <dbReference type="NCBI Taxonomy" id="84645"/>
    <lineage>
        <taxon>Eukaryota</taxon>
        <taxon>Metazoa</taxon>
        <taxon>Chordata</taxon>
        <taxon>Craniata</taxon>
        <taxon>Vertebrata</taxon>
        <taxon>Euteleostomi</taxon>
        <taxon>Actinopterygii</taxon>
        <taxon>Neopterygii</taxon>
        <taxon>Teleostei</taxon>
        <taxon>Ostariophysi</taxon>
        <taxon>Cypriniformes</taxon>
        <taxon>Cyprinidae</taxon>
        <taxon>Labeoninae</taxon>
        <taxon>Labeonini</taxon>
        <taxon>Labeo</taxon>
    </lineage>
</organism>
<comment type="caution">
    <text evidence="2">The sequence shown here is derived from an EMBL/GenBank/DDBJ whole genome shotgun (WGS) entry which is preliminary data.</text>
</comment>
<reference evidence="2 3" key="1">
    <citation type="submission" date="2018-03" db="EMBL/GenBank/DDBJ databases">
        <title>Draft genome sequence of Rohu Carp (Labeo rohita).</title>
        <authorList>
            <person name="Das P."/>
            <person name="Kushwaha B."/>
            <person name="Joshi C.G."/>
            <person name="Kumar D."/>
            <person name="Nagpure N.S."/>
            <person name="Sahoo L."/>
            <person name="Das S.P."/>
            <person name="Bit A."/>
            <person name="Patnaik S."/>
            <person name="Meher P.K."/>
            <person name="Jayasankar P."/>
            <person name="Koringa P.G."/>
            <person name="Patel N.V."/>
            <person name="Hinsu A.T."/>
            <person name="Kumar R."/>
            <person name="Pandey M."/>
            <person name="Agarwal S."/>
            <person name="Srivastava S."/>
            <person name="Singh M."/>
            <person name="Iquebal M.A."/>
            <person name="Jaiswal S."/>
            <person name="Angadi U.B."/>
            <person name="Kumar N."/>
            <person name="Raza M."/>
            <person name="Shah T.M."/>
            <person name="Rai A."/>
            <person name="Jena J.K."/>
        </authorList>
    </citation>
    <scope>NUCLEOTIDE SEQUENCE [LARGE SCALE GENOMIC DNA]</scope>
    <source>
        <strain evidence="2">DASCIFA01</strain>
        <tissue evidence="2">Testis</tissue>
    </source>
</reference>
<dbReference type="STRING" id="84645.A0A498N6Y3"/>